<dbReference type="AlphaFoldDB" id="A0A538T312"/>
<feature type="compositionally biased region" description="Basic and acidic residues" evidence="2">
    <location>
        <begin position="52"/>
        <end position="68"/>
    </location>
</feature>
<comment type="similarity">
    <text evidence="1">Belongs to the NAD(P)-dependent epimerase/dehydratase family.</text>
</comment>
<dbReference type="EMBL" id="VBOW01000042">
    <property type="protein sequence ID" value="TMQ58019.1"/>
    <property type="molecule type" value="Genomic_DNA"/>
</dbReference>
<sequence>MEAPADPHLAADGVGRENGLSPPRYRCCAGPSGRGRIESRRLHLVRGGLDPRGQRPRESADRSGERRALQDIPDLRAGAVSAPLALVTGASGFVGSHIVDELICRGARVRCLLRATSSRRWLEGKQVEFADGDVCRREGLDAAVSGVDWIVHAAGLTHAPSAAEFHRVNVRGTESILAAALAAVPAPKRFVYISSQAAAGPSRDGAPVTEEHPPRPVSTYGSTKLAGETLVMGAADRLPVVALRPPTVYGPRETSLLKYFRAVKHHIRPSVGGARPFSVVYAEDHARAVWAALTEERAMGKIYFVGGPDVTTYQEMGSAIARAMGTWAVSVPIPMPLLQAGALLGEVAGFLTRRAPFFSREKFREIAAGDWVVSSRRIRVELGWTPATPLEEGVRATAAWYREAGWV</sequence>
<feature type="region of interest" description="Disordered" evidence="2">
    <location>
        <begin position="1"/>
        <end position="68"/>
    </location>
</feature>
<dbReference type="Pfam" id="PF01370">
    <property type="entry name" value="Epimerase"/>
    <property type="match status" value="1"/>
</dbReference>
<evidence type="ECO:0000256" key="1">
    <source>
        <dbReference type="ARBA" id="ARBA00007637"/>
    </source>
</evidence>
<dbReference type="PROSITE" id="PS00061">
    <property type="entry name" value="ADH_SHORT"/>
    <property type="match status" value="1"/>
</dbReference>
<feature type="domain" description="NAD-dependent epimerase/dehydratase" evidence="3">
    <location>
        <begin position="85"/>
        <end position="306"/>
    </location>
</feature>
<gene>
    <name evidence="4" type="ORF">E6K76_08905</name>
</gene>
<dbReference type="Gene3D" id="3.40.50.720">
    <property type="entry name" value="NAD(P)-binding Rossmann-like Domain"/>
    <property type="match status" value="1"/>
</dbReference>
<evidence type="ECO:0000259" key="3">
    <source>
        <dbReference type="Pfam" id="PF01370"/>
    </source>
</evidence>
<dbReference type="SUPFAM" id="SSF51735">
    <property type="entry name" value="NAD(P)-binding Rossmann-fold domains"/>
    <property type="match status" value="1"/>
</dbReference>
<dbReference type="PANTHER" id="PTHR43000">
    <property type="entry name" value="DTDP-D-GLUCOSE 4,6-DEHYDRATASE-RELATED"/>
    <property type="match status" value="1"/>
</dbReference>
<dbReference type="Proteomes" id="UP000316852">
    <property type="component" value="Unassembled WGS sequence"/>
</dbReference>
<feature type="region of interest" description="Disordered" evidence="2">
    <location>
        <begin position="199"/>
        <end position="220"/>
    </location>
</feature>
<dbReference type="InterPro" id="IPR020904">
    <property type="entry name" value="Sc_DH/Rdtase_CS"/>
</dbReference>
<protein>
    <submittedName>
        <fullName evidence="4">NAD-dependent epimerase/dehydratase family protein</fullName>
    </submittedName>
</protein>
<evidence type="ECO:0000313" key="5">
    <source>
        <dbReference type="Proteomes" id="UP000316852"/>
    </source>
</evidence>
<evidence type="ECO:0000313" key="4">
    <source>
        <dbReference type="EMBL" id="TMQ58019.1"/>
    </source>
</evidence>
<name>A0A538T312_UNCEI</name>
<accession>A0A538T312</accession>
<dbReference type="InterPro" id="IPR001509">
    <property type="entry name" value="Epimerase_deHydtase"/>
</dbReference>
<comment type="caution">
    <text evidence="4">The sequence shown here is derived from an EMBL/GenBank/DDBJ whole genome shotgun (WGS) entry which is preliminary data.</text>
</comment>
<evidence type="ECO:0000256" key="2">
    <source>
        <dbReference type="SAM" id="MobiDB-lite"/>
    </source>
</evidence>
<organism evidence="4 5">
    <name type="scientific">Eiseniibacteriota bacterium</name>
    <dbReference type="NCBI Taxonomy" id="2212470"/>
    <lineage>
        <taxon>Bacteria</taxon>
        <taxon>Candidatus Eiseniibacteriota</taxon>
    </lineage>
</organism>
<dbReference type="InterPro" id="IPR036291">
    <property type="entry name" value="NAD(P)-bd_dom_sf"/>
</dbReference>
<reference evidence="4 5" key="1">
    <citation type="journal article" date="2019" name="Nat. Microbiol.">
        <title>Mediterranean grassland soil C-N compound turnover is dependent on rainfall and depth, and is mediated by genomically divergent microorganisms.</title>
        <authorList>
            <person name="Diamond S."/>
            <person name="Andeer P.F."/>
            <person name="Li Z."/>
            <person name="Crits-Christoph A."/>
            <person name="Burstein D."/>
            <person name="Anantharaman K."/>
            <person name="Lane K.R."/>
            <person name="Thomas B.C."/>
            <person name="Pan C."/>
            <person name="Northen T.R."/>
            <person name="Banfield J.F."/>
        </authorList>
    </citation>
    <scope>NUCLEOTIDE SEQUENCE [LARGE SCALE GENOMIC DNA]</scope>
    <source>
        <strain evidence="4">WS_6</strain>
    </source>
</reference>
<proteinExistence type="inferred from homology"/>